<evidence type="ECO:0000313" key="2">
    <source>
        <dbReference type="Proteomes" id="UP000515153"/>
    </source>
</evidence>
<reference evidence="3" key="2">
    <citation type="submission" date="2019-10" db="EMBL/GenBank/DDBJ databases">
        <authorList>
            <consortium name="NCBI Genome Project"/>
        </authorList>
    </citation>
    <scope>NUCLEOTIDE SEQUENCE</scope>
    <source>
        <strain evidence="3">NI907</strain>
    </source>
</reference>
<proteinExistence type="predicted"/>
<dbReference type="AlphaFoldDB" id="A0A6P8B7W1"/>
<reference evidence="2 3" key="1">
    <citation type="journal article" date="2019" name="Mol. Biol. Evol.">
        <title>Blast fungal genomes show frequent chromosomal changes, gene gains and losses, and effector gene turnover.</title>
        <authorList>
            <person name="Gomez Luciano L.B."/>
            <person name="Jason Tsai I."/>
            <person name="Chuma I."/>
            <person name="Tosa Y."/>
            <person name="Chen Y.H."/>
            <person name="Li J.Y."/>
            <person name="Li M.Y."/>
            <person name="Jade Lu M.Y."/>
            <person name="Nakayashiki H."/>
            <person name="Li W.H."/>
        </authorList>
    </citation>
    <scope>NUCLEOTIDE SEQUENCE [LARGE SCALE GENOMIC DNA]</scope>
    <source>
        <strain evidence="2 3">NI907</strain>
    </source>
</reference>
<accession>A0A6P8B7W1</accession>
<protein>
    <submittedName>
        <fullName evidence="3">Uncharacterized protein</fullName>
    </submittedName>
</protein>
<keyword evidence="1" id="KW-0732">Signal</keyword>
<dbReference type="OrthoDB" id="4831122at2759"/>
<keyword evidence="2" id="KW-1185">Reference proteome</keyword>
<organism evidence="2 3">
    <name type="scientific">Pyricularia grisea</name>
    <name type="common">Crabgrass-specific blast fungus</name>
    <name type="synonym">Magnaporthe grisea</name>
    <dbReference type="NCBI Taxonomy" id="148305"/>
    <lineage>
        <taxon>Eukaryota</taxon>
        <taxon>Fungi</taxon>
        <taxon>Dikarya</taxon>
        <taxon>Ascomycota</taxon>
        <taxon>Pezizomycotina</taxon>
        <taxon>Sordariomycetes</taxon>
        <taxon>Sordariomycetidae</taxon>
        <taxon>Magnaporthales</taxon>
        <taxon>Pyriculariaceae</taxon>
        <taxon>Pyricularia</taxon>
    </lineage>
</organism>
<dbReference type="Proteomes" id="UP000515153">
    <property type="component" value="Chromosome I"/>
</dbReference>
<dbReference type="RefSeq" id="XP_030983297.1">
    <property type="nucleotide sequence ID" value="XM_031125360.1"/>
</dbReference>
<evidence type="ECO:0000256" key="1">
    <source>
        <dbReference type="SAM" id="SignalP"/>
    </source>
</evidence>
<feature type="signal peptide" evidence="1">
    <location>
        <begin position="1"/>
        <end position="21"/>
    </location>
</feature>
<sequence length="276" mass="29129">MTITRLATLILASLMVSHITASPVDTSASSSSSSDALRADSVAVHTADGVRVMTRAAYMSKLKEDGVQIGAPATHEGLVTYNAQQLAEFEAAQAVNKSSDAPPVTGALLSRRDKCQNKKWVLVDNTTTFVDADVQMSPVVCAQGSIMVAVANGYMVSNTIGISSGLSPTIVKDALSSSLGIEFSRSWTTSSVITTTGTVTDKNCGVMITQPMITRRTGRVMQGCIDNTEQIGTFHADSHKEITISSMKWVEGAISMCMKAGVKPPLSRCNGDGNFV</sequence>
<reference evidence="3" key="3">
    <citation type="submission" date="2025-08" db="UniProtKB">
        <authorList>
            <consortium name="RefSeq"/>
        </authorList>
    </citation>
    <scope>IDENTIFICATION</scope>
    <source>
        <strain evidence="3">NI907</strain>
    </source>
</reference>
<dbReference type="GeneID" id="41960269"/>
<gene>
    <name evidence="3" type="ORF">PgNI_05327</name>
</gene>
<feature type="chain" id="PRO_5027828994" evidence="1">
    <location>
        <begin position="22"/>
        <end position="276"/>
    </location>
</feature>
<name>A0A6P8B7W1_PYRGI</name>
<evidence type="ECO:0000313" key="3">
    <source>
        <dbReference type="RefSeq" id="XP_030983297.1"/>
    </source>
</evidence>
<dbReference type="KEGG" id="pgri:PgNI_05327"/>